<dbReference type="InterPro" id="IPR052953">
    <property type="entry name" value="Ser-rich/MCO-related"/>
</dbReference>
<keyword evidence="2" id="KW-0732">Signal</keyword>
<dbReference type="InterPro" id="IPR008972">
    <property type="entry name" value="Cupredoxin"/>
</dbReference>
<evidence type="ECO:0000256" key="2">
    <source>
        <dbReference type="SAM" id="SignalP"/>
    </source>
</evidence>
<accession>A0AAJ0F899</accession>
<sequence length="220" mass="21395">MLQSLLSLPIMATAAAAATVSVAVGQNGFTFSPSSVTAAIGDIIEYSFFPPNHSVIMGDFNNACMPAATGGFFSGFMTGASSASSSSSSSSGGGGGGLGYRQTSAGGSVFQVKINSTDPIFFYCGVPTHCQAGMVGVINPNSSQTLSAYQSKASSSSNTGVPSNVFGGTVVAAGSSGGSSTGTGSASPSSTKGSGSEGMHVSRAMLAVTAAGVFVGLLMA</sequence>
<keyword evidence="4" id="KW-1185">Reference proteome</keyword>
<comment type="caution">
    <text evidence="3">The sequence shown here is derived from an EMBL/GenBank/DDBJ whole genome shotgun (WGS) entry which is preliminary data.</text>
</comment>
<feature type="region of interest" description="Disordered" evidence="1">
    <location>
        <begin position="176"/>
        <end position="198"/>
    </location>
</feature>
<feature type="chain" id="PRO_5042532710" evidence="2">
    <location>
        <begin position="18"/>
        <end position="220"/>
    </location>
</feature>
<dbReference type="Gene3D" id="2.60.40.420">
    <property type="entry name" value="Cupredoxins - blue copper proteins"/>
    <property type="match status" value="1"/>
</dbReference>
<dbReference type="SUPFAM" id="SSF49503">
    <property type="entry name" value="Cupredoxins"/>
    <property type="match status" value="1"/>
</dbReference>
<name>A0AAJ0F899_9PEZI</name>
<protein>
    <submittedName>
        <fullName evidence="3">Extracellular serine-rich protein</fullName>
    </submittedName>
</protein>
<feature type="signal peptide" evidence="2">
    <location>
        <begin position="1"/>
        <end position="17"/>
    </location>
</feature>
<feature type="compositionally biased region" description="Low complexity" evidence="1">
    <location>
        <begin position="182"/>
        <end position="198"/>
    </location>
</feature>
<reference evidence="3" key="1">
    <citation type="submission" date="2023-06" db="EMBL/GenBank/DDBJ databases">
        <title>Genome-scale phylogeny and comparative genomics of the fungal order Sordariales.</title>
        <authorList>
            <consortium name="Lawrence Berkeley National Laboratory"/>
            <person name="Hensen N."/>
            <person name="Bonometti L."/>
            <person name="Westerberg I."/>
            <person name="Brannstrom I.O."/>
            <person name="Guillou S."/>
            <person name="Cros-Aarteil S."/>
            <person name="Calhoun S."/>
            <person name="Haridas S."/>
            <person name="Kuo A."/>
            <person name="Mondo S."/>
            <person name="Pangilinan J."/>
            <person name="Riley R."/>
            <person name="Labutti K."/>
            <person name="Andreopoulos B."/>
            <person name="Lipzen A."/>
            <person name="Chen C."/>
            <person name="Yanf M."/>
            <person name="Daum C."/>
            <person name="Ng V."/>
            <person name="Clum A."/>
            <person name="Steindorff A."/>
            <person name="Ohm R."/>
            <person name="Martin F."/>
            <person name="Silar P."/>
            <person name="Natvig D."/>
            <person name="Lalanne C."/>
            <person name="Gautier V."/>
            <person name="Ament-Velasquez S.L."/>
            <person name="Kruys A."/>
            <person name="Hutchinson M.I."/>
            <person name="Powell A.J."/>
            <person name="Barry K."/>
            <person name="Miller A.N."/>
            <person name="Grigoriev I.V."/>
            <person name="Debuchy R."/>
            <person name="Gladieux P."/>
            <person name="Thoren M.H."/>
            <person name="Johannesson H."/>
        </authorList>
    </citation>
    <scope>NUCLEOTIDE SEQUENCE</scope>
    <source>
        <strain evidence="3">PSN4</strain>
    </source>
</reference>
<dbReference type="AlphaFoldDB" id="A0AAJ0F899"/>
<evidence type="ECO:0000313" key="4">
    <source>
        <dbReference type="Proteomes" id="UP001239445"/>
    </source>
</evidence>
<dbReference type="Proteomes" id="UP001239445">
    <property type="component" value="Unassembled WGS sequence"/>
</dbReference>
<dbReference type="EMBL" id="MU839828">
    <property type="protein sequence ID" value="KAK1758861.1"/>
    <property type="molecule type" value="Genomic_DNA"/>
</dbReference>
<proteinExistence type="predicted"/>
<gene>
    <name evidence="3" type="ORF">QBC47DRAFT_397682</name>
</gene>
<organism evidence="3 4">
    <name type="scientific">Echria macrotheca</name>
    <dbReference type="NCBI Taxonomy" id="438768"/>
    <lineage>
        <taxon>Eukaryota</taxon>
        <taxon>Fungi</taxon>
        <taxon>Dikarya</taxon>
        <taxon>Ascomycota</taxon>
        <taxon>Pezizomycotina</taxon>
        <taxon>Sordariomycetes</taxon>
        <taxon>Sordariomycetidae</taxon>
        <taxon>Sordariales</taxon>
        <taxon>Schizotheciaceae</taxon>
        <taxon>Echria</taxon>
    </lineage>
</organism>
<evidence type="ECO:0000313" key="3">
    <source>
        <dbReference type="EMBL" id="KAK1758861.1"/>
    </source>
</evidence>
<evidence type="ECO:0000256" key="1">
    <source>
        <dbReference type="SAM" id="MobiDB-lite"/>
    </source>
</evidence>
<dbReference type="PANTHER" id="PTHR34883">
    <property type="entry name" value="SERINE-RICH PROTEIN, PUTATIVE-RELATED-RELATED"/>
    <property type="match status" value="1"/>
</dbReference>
<dbReference type="PANTHER" id="PTHR34883:SF15">
    <property type="entry name" value="EXTRACELLULAR SERINE-RICH PROTEIN"/>
    <property type="match status" value="1"/>
</dbReference>
<dbReference type="CDD" id="cd00920">
    <property type="entry name" value="Cupredoxin"/>
    <property type="match status" value="1"/>
</dbReference>